<protein>
    <submittedName>
        <fullName evidence="2">Uncharacterized protein</fullName>
    </submittedName>
</protein>
<dbReference type="KEGG" id="nyu:D7D52_22060"/>
<sequence length="215" mass="23858">MNQQALATLLAAVLSAAAAVSAPWLSYRISARDRRENLTRDLELYSKIADGDFASREGLKDDIDRRITQLHSMHRYWRLVRLCAVSGGILVFCLVFIIGTDTYTARRSMRQFLVSVGGWTAAIVMIVALVAFIAALAALLAEMIVAGRPAGFAAAMVVLPFLMVIFAVVWLILGIITQVGNRQRRRTGTTPKTVADFVPFMRETWRQFAPWAVVQ</sequence>
<keyword evidence="1" id="KW-0812">Transmembrane</keyword>
<keyword evidence="1" id="KW-0472">Membrane</keyword>
<name>A0A386ZEX6_9NOCA</name>
<gene>
    <name evidence="2" type="ORF">D7D52_22060</name>
</gene>
<evidence type="ECO:0000256" key="1">
    <source>
        <dbReference type="SAM" id="Phobius"/>
    </source>
</evidence>
<dbReference type="AlphaFoldDB" id="A0A386ZEX6"/>
<accession>A0A386ZEX6</accession>
<evidence type="ECO:0000313" key="3">
    <source>
        <dbReference type="Proteomes" id="UP000267164"/>
    </source>
</evidence>
<feature type="transmembrane region" description="Helical" evidence="1">
    <location>
        <begin position="152"/>
        <end position="176"/>
    </location>
</feature>
<keyword evidence="3" id="KW-1185">Reference proteome</keyword>
<reference evidence="2 3" key="1">
    <citation type="submission" date="2018-09" db="EMBL/GenBank/DDBJ databases">
        <title>Nocardia yunnanensis sp. nov., an actinomycete isolated from a soil sample.</title>
        <authorList>
            <person name="Zhang J."/>
        </authorList>
    </citation>
    <scope>NUCLEOTIDE SEQUENCE [LARGE SCALE GENOMIC DNA]</scope>
    <source>
        <strain evidence="2 3">CFHS0054</strain>
    </source>
</reference>
<evidence type="ECO:0000313" key="2">
    <source>
        <dbReference type="EMBL" id="AYF76076.1"/>
    </source>
</evidence>
<proteinExistence type="predicted"/>
<dbReference type="Proteomes" id="UP000267164">
    <property type="component" value="Chromosome"/>
</dbReference>
<feature type="transmembrane region" description="Helical" evidence="1">
    <location>
        <begin position="79"/>
        <end position="100"/>
    </location>
</feature>
<dbReference type="EMBL" id="CP032568">
    <property type="protein sequence ID" value="AYF76076.1"/>
    <property type="molecule type" value="Genomic_DNA"/>
</dbReference>
<keyword evidence="1" id="KW-1133">Transmembrane helix</keyword>
<organism evidence="2 3">
    <name type="scientific">Nocardia yunnanensis</name>
    <dbReference type="NCBI Taxonomy" id="2382165"/>
    <lineage>
        <taxon>Bacteria</taxon>
        <taxon>Bacillati</taxon>
        <taxon>Actinomycetota</taxon>
        <taxon>Actinomycetes</taxon>
        <taxon>Mycobacteriales</taxon>
        <taxon>Nocardiaceae</taxon>
        <taxon>Nocardia</taxon>
    </lineage>
</organism>
<dbReference type="RefSeq" id="WP_120739227.1">
    <property type="nucleotide sequence ID" value="NZ_CP032568.1"/>
</dbReference>
<feature type="transmembrane region" description="Helical" evidence="1">
    <location>
        <begin position="112"/>
        <end position="140"/>
    </location>
</feature>